<evidence type="ECO:0000313" key="3">
    <source>
        <dbReference type="Proteomes" id="UP000323337"/>
    </source>
</evidence>
<dbReference type="RefSeq" id="WP_303701805.1">
    <property type="nucleotide sequence ID" value="NZ_VSIV01000289.1"/>
</dbReference>
<protein>
    <submittedName>
        <fullName evidence="2">HD domain-containing protein</fullName>
    </submittedName>
</protein>
<evidence type="ECO:0000313" key="2">
    <source>
        <dbReference type="EMBL" id="TYB32678.1"/>
    </source>
</evidence>
<proteinExistence type="predicted"/>
<organism evidence="2 3">
    <name type="scientific">Flexistipes sinusarabici</name>
    <dbReference type="NCBI Taxonomy" id="2352"/>
    <lineage>
        <taxon>Bacteria</taxon>
        <taxon>Pseudomonadati</taxon>
        <taxon>Deferribacterota</taxon>
        <taxon>Deferribacteres</taxon>
        <taxon>Deferribacterales</taxon>
        <taxon>Flexistipitaceae</taxon>
        <taxon>Flexistipes</taxon>
    </lineage>
</organism>
<feature type="domain" description="HD" evidence="1">
    <location>
        <begin position="195"/>
        <end position="374"/>
    </location>
</feature>
<sequence length="394" mass="46088">MIKKGLIDKIFDAANIKRWNDHVTPMDLTELDKQAHKFIIAYLLAKNEEHERNVRIDWIALIEGGIHEFLHRVLLTDIKPPVFHKMMKEKGDELNRWVIDNLREDLIATDENYFDRFVTYLSQKKDATREKKILNAAHYLATNWEFRIVYNSSPFIYGIEGTKSDIENQIEDYYDLIGVQKISLRRKSFGFVDLCGQLRFQKRWAQVPRIPETSVLGHMLLVAVFSYFGCLKLKACPKRIYNNFYTSLFHDLPEVLTRDIVSPIKQSVAGLEKTIKEYEEIQIEQRILPLLPEYMHDEIKFFITKEFSNKVRLNGKIVYDIDQQTLHESYNEDGFDPVDGELLKTFDILAAYLEACKSIQYGVSPSQLTDAREKIEKSLKGNEVLGLDLTEFFE</sequence>
<reference evidence="2 3" key="1">
    <citation type="submission" date="2019-08" db="EMBL/GenBank/DDBJ databases">
        <title>Genomic characterization of a novel candidate phylum (ARYD3) from a high temperature, high salinity tertiary oil reservoir in north central Oklahoma, USA.</title>
        <authorList>
            <person name="Youssef N.H."/>
            <person name="Yadav A."/>
            <person name="Elshahed M.S."/>
        </authorList>
    </citation>
    <scope>NUCLEOTIDE SEQUENCE [LARGE SCALE GENOMIC DNA]</scope>
    <source>
        <strain evidence="2">ARYD1</strain>
    </source>
</reference>
<dbReference type="EMBL" id="VSIV01000289">
    <property type="protein sequence ID" value="TYB32678.1"/>
    <property type="molecule type" value="Genomic_DNA"/>
</dbReference>
<dbReference type="Pfam" id="PF13023">
    <property type="entry name" value="HD_3"/>
    <property type="match status" value="1"/>
</dbReference>
<dbReference type="SUPFAM" id="SSF109604">
    <property type="entry name" value="HD-domain/PDEase-like"/>
    <property type="match status" value="2"/>
</dbReference>
<accession>A0A5D0MN50</accession>
<dbReference type="AlphaFoldDB" id="A0A5D0MN50"/>
<dbReference type="InterPro" id="IPR006674">
    <property type="entry name" value="HD_domain"/>
</dbReference>
<comment type="caution">
    <text evidence="2">The sequence shown here is derived from an EMBL/GenBank/DDBJ whole genome shotgun (WGS) entry which is preliminary data.</text>
</comment>
<dbReference type="Gene3D" id="1.10.3210.10">
    <property type="entry name" value="Hypothetical protein af1432"/>
    <property type="match status" value="2"/>
</dbReference>
<gene>
    <name evidence="2" type="ORF">FXF49_10290</name>
</gene>
<name>A0A5D0MN50_FLESI</name>
<dbReference type="Proteomes" id="UP000323337">
    <property type="component" value="Unassembled WGS sequence"/>
</dbReference>
<evidence type="ECO:0000259" key="1">
    <source>
        <dbReference type="Pfam" id="PF13023"/>
    </source>
</evidence>